<keyword evidence="9" id="KW-1185">Reference proteome</keyword>
<evidence type="ECO:0000259" key="7">
    <source>
        <dbReference type="Pfam" id="PF08281"/>
    </source>
</evidence>
<dbReference type="PANTHER" id="PTHR43133">
    <property type="entry name" value="RNA POLYMERASE ECF-TYPE SIGMA FACTO"/>
    <property type="match status" value="1"/>
</dbReference>
<proteinExistence type="inferred from homology"/>
<dbReference type="InterPro" id="IPR014284">
    <property type="entry name" value="RNA_pol_sigma-70_dom"/>
</dbReference>
<keyword evidence="5" id="KW-0804">Transcription</keyword>
<evidence type="ECO:0000256" key="4">
    <source>
        <dbReference type="ARBA" id="ARBA00023125"/>
    </source>
</evidence>
<dbReference type="Gene3D" id="1.10.1740.10">
    <property type="match status" value="1"/>
</dbReference>
<dbReference type="Proteomes" id="UP000001784">
    <property type="component" value="Chromosome"/>
</dbReference>
<organism evidence="8 9">
    <name type="scientific">Syntrophobacter fumaroxidans (strain DSM 10017 / MPOB)</name>
    <dbReference type="NCBI Taxonomy" id="335543"/>
    <lineage>
        <taxon>Bacteria</taxon>
        <taxon>Pseudomonadati</taxon>
        <taxon>Thermodesulfobacteriota</taxon>
        <taxon>Syntrophobacteria</taxon>
        <taxon>Syntrophobacterales</taxon>
        <taxon>Syntrophobacteraceae</taxon>
        <taxon>Syntrophobacter</taxon>
    </lineage>
</organism>
<dbReference type="GO" id="GO:0016987">
    <property type="term" value="F:sigma factor activity"/>
    <property type="evidence" value="ECO:0007669"/>
    <property type="project" value="UniProtKB-KW"/>
</dbReference>
<reference evidence="8 9" key="1">
    <citation type="submission" date="2006-10" db="EMBL/GenBank/DDBJ databases">
        <title>Complete sequence of Syntrophobacter fumaroxidans MPOB.</title>
        <authorList>
            <consortium name="US DOE Joint Genome Institute"/>
            <person name="Copeland A."/>
            <person name="Lucas S."/>
            <person name="Lapidus A."/>
            <person name="Barry K."/>
            <person name="Detter J.C."/>
            <person name="Glavina del Rio T."/>
            <person name="Hammon N."/>
            <person name="Israni S."/>
            <person name="Pitluck S."/>
            <person name="Goltsman E.G."/>
            <person name="Martinez M."/>
            <person name="Schmutz J."/>
            <person name="Larimer F."/>
            <person name="Land M."/>
            <person name="Hauser L."/>
            <person name="Kyrpides N."/>
            <person name="Kim E."/>
            <person name="Boone D.R."/>
            <person name="Brockman F."/>
            <person name="Culley D."/>
            <person name="Ferry J."/>
            <person name="Gunsalus R."/>
            <person name="McInerney M.J."/>
            <person name="Morrison M."/>
            <person name="Plugge C."/>
            <person name="Rohlin L."/>
            <person name="Scholten J."/>
            <person name="Sieber J."/>
            <person name="Stams A.J.M."/>
            <person name="Worm P."/>
            <person name="Henstra A.M."/>
            <person name="Richardson P."/>
        </authorList>
    </citation>
    <scope>NUCLEOTIDE SEQUENCE [LARGE SCALE GENOMIC DNA]</scope>
    <source>
        <strain evidence="9">DSM 10017 / MPOB</strain>
    </source>
</reference>
<dbReference type="PANTHER" id="PTHR43133:SF8">
    <property type="entry name" value="RNA POLYMERASE SIGMA FACTOR HI_1459-RELATED"/>
    <property type="match status" value="1"/>
</dbReference>
<dbReference type="EMBL" id="CP000478">
    <property type="protein sequence ID" value="ABK15973.1"/>
    <property type="molecule type" value="Genomic_DNA"/>
</dbReference>
<dbReference type="AlphaFoldDB" id="A0LEX1"/>
<dbReference type="GO" id="GO:0003677">
    <property type="term" value="F:DNA binding"/>
    <property type="evidence" value="ECO:0007669"/>
    <property type="project" value="UniProtKB-KW"/>
</dbReference>
<comment type="similarity">
    <text evidence="1">Belongs to the sigma-70 factor family. ECF subfamily.</text>
</comment>
<dbReference type="SUPFAM" id="SSF88659">
    <property type="entry name" value="Sigma3 and sigma4 domains of RNA polymerase sigma factors"/>
    <property type="match status" value="1"/>
</dbReference>
<dbReference type="InterPro" id="IPR013325">
    <property type="entry name" value="RNA_pol_sigma_r2"/>
</dbReference>
<evidence type="ECO:0000313" key="8">
    <source>
        <dbReference type="EMBL" id="ABK15973.1"/>
    </source>
</evidence>
<dbReference type="KEGG" id="sfu:Sfum_0272"/>
<dbReference type="Pfam" id="PF08281">
    <property type="entry name" value="Sigma70_r4_2"/>
    <property type="match status" value="1"/>
</dbReference>
<dbReference type="SUPFAM" id="SSF88946">
    <property type="entry name" value="Sigma2 domain of RNA polymerase sigma factors"/>
    <property type="match status" value="1"/>
</dbReference>
<dbReference type="CDD" id="cd06171">
    <property type="entry name" value="Sigma70_r4"/>
    <property type="match status" value="1"/>
</dbReference>
<name>A0LEX1_SYNFM</name>
<evidence type="ECO:0000256" key="2">
    <source>
        <dbReference type="ARBA" id="ARBA00023015"/>
    </source>
</evidence>
<feature type="domain" description="RNA polymerase sigma-70 region 2" evidence="6">
    <location>
        <begin position="41"/>
        <end position="109"/>
    </location>
</feature>
<dbReference type="InterPro" id="IPR013249">
    <property type="entry name" value="RNA_pol_sigma70_r4_t2"/>
</dbReference>
<dbReference type="Pfam" id="PF04542">
    <property type="entry name" value="Sigma70_r2"/>
    <property type="match status" value="1"/>
</dbReference>
<keyword evidence="2" id="KW-0805">Transcription regulation</keyword>
<dbReference type="HOGENOM" id="CLU_047691_3_0_7"/>
<dbReference type="NCBIfam" id="TIGR02937">
    <property type="entry name" value="sigma70-ECF"/>
    <property type="match status" value="1"/>
</dbReference>
<protein>
    <submittedName>
        <fullName evidence="8">Transcriptional regulator, Fis family</fullName>
    </submittedName>
</protein>
<evidence type="ECO:0000256" key="3">
    <source>
        <dbReference type="ARBA" id="ARBA00023082"/>
    </source>
</evidence>
<keyword evidence="3" id="KW-0731">Sigma factor</keyword>
<dbReference type="InterPro" id="IPR007627">
    <property type="entry name" value="RNA_pol_sigma70_r2"/>
</dbReference>
<evidence type="ECO:0000259" key="6">
    <source>
        <dbReference type="Pfam" id="PF04542"/>
    </source>
</evidence>
<dbReference type="InParanoid" id="A0LEX1"/>
<accession>A0LEX1</accession>
<dbReference type="eggNOG" id="COG1595">
    <property type="taxonomic scope" value="Bacteria"/>
</dbReference>
<dbReference type="GO" id="GO:0006352">
    <property type="term" value="P:DNA-templated transcription initiation"/>
    <property type="evidence" value="ECO:0007669"/>
    <property type="project" value="InterPro"/>
</dbReference>
<dbReference type="InterPro" id="IPR036388">
    <property type="entry name" value="WH-like_DNA-bd_sf"/>
</dbReference>
<gene>
    <name evidence="8" type="ordered locus">Sfum_0272</name>
</gene>
<sequence>MRQPDGGCSGRGGQRAMSMDDPDLALVNAAGRGDVDAFESLVGRYQGPLLNFIARILGDRGAAEDLAQEVFLRVYRAAPRFEARTKVSTWVFRIAYNLAMTELDRRKRRRTLAEALHRNGEEASREALADPGEDREFQEEIASALDGLPGNQRAVLLLRLHQDLSYREIAEILGTSLGSVESLLFRARKTLRESLRRRKQQGGTK</sequence>
<dbReference type="STRING" id="335543.Sfum_0272"/>
<keyword evidence="4" id="KW-0238">DNA-binding</keyword>
<evidence type="ECO:0000256" key="5">
    <source>
        <dbReference type="ARBA" id="ARBA00023163"/>
    </source>
</evidence>
<evidence type="ECO:0000313" key="9">
    <source>
        <dbReference type="Proteomes" id="UP000001784"/>
    </source>
</evidence>
<dbReference type="InterPro" id="IPR013324">
    <property type="entry name" value="RNA_pol_sigma_r3/r4-like"/>
</dbReference>
<feature type="domain" description="RNA polymerase sigma factor 70 region 4 type 2" evidence="7">
    <location>
        <begin position="139"/>
        <end position="191"/>
    </location>
</feature>
<evidence type="ECO:0000256" key="1">
    <source>
        <dbReference type="ARBA" id="ARBA00010641"/>
    </source>
</evidence>
<dbReference type="Gene3D" id="1.10.10.10">
    <property type="entry name" value="Winged helix-like DNA-binding domain superfamily/Winged helix DNA-binding domain"/>
    <property type="match status" value="1"/>
</dbReference>
<dbReference type="InterPro" id="IPR039425">
    <property type="entry name" value="RNA_pol_sigma-70-like"/>
</dbReference>